<dbReference type="EMBL" id="JAMFTS010000003">
    <property type="protein sequence ID" value="KAJ4772002.1"/>
    <property type="molecule type" value="Genomic_DNA"/>
</dbReference>
<keyword evidence="2" id="KW-0695">RNA-directed DNA polymerase</keyword>
<evidence type="ECO:0000313" key="2">
    <source>
        <dbReference type="EMBL" id="KAJ4772002.1"/>
    </source>
</evidence>
<keyword evidence="3" id="KW-1185">Reference proteome</keyword>
<dbReference type="GO" id="GO:0003964">
    <property type="term" value="F:RNA-directed DNA polymerase activity"/>
    <property type="evidence" value="ECO:0007669"/>
    <property type="project" value="UniProtKB-KW"/>
</dbReference>
<evidence type="ECO:0000259" key="1">
    <source>
        <dbReference type="Pfam" id="PF13966"/>
    </source>
</evidence>
<proteinExistence type="predicted"/>
<evidence type="ECO:0000313" key="3">
    <source>
        <dbReference type="Proteomes" id="UP001140206"/>
    </source>
</evidence>
<feature type="domain" description="Reverse transcriptase zinc-binding" evidence="1">
    <location>
        <begin position="74"/>
        <end position="159"/>
    </location>
</feature>
<protein>
    <submittedName>
        <fullName evidence="2">RNA-directed DNA polymerase (Reverse transcriptase)-related family protein</fullName>
    </submittedName>
</protein>
<name>A0AAV8DZM4_9POAL</name>
<dbReference type="InterPro" id="IPR026960">
    <property type="entry name" value="RVT-Znf"/>
</dbReference>
<reference evidence="2" key="1">
    <citation type="submission" date="2022-08" db="EMBL/GenBank/DDBJ databases">
        <authorList>
            <person name="Marques A."/>
        </authorList>
    </citation>
    <scope>NUCLEOTIDE SEQUENCE</scope>
    <source>
        <strain evidence="2">RhyPub2mFocal</strain>
        <tissue evidence="2">Leaves</tissue>
    </source>
</reference>
<dbReference type="AlphaFoldDB" id="A0AAV8DZM4"/>
<keyword evidence="2" id="KW-0808">Transferase</keyword>
<dbReference type="Pfam" id="PF13966">
    <property type="entry name" value="zf-RVT"/>
    <property type="match status" value="1"/>
</dbReference>
<accession>A0AAV8DZM4</accession>
<keyword evidence="2" id="KW-0548">Nucleotidyltransferase</keyword>
<dbReference type="Proteomes" id="UP001140206">
    <property type="component" value="Chromosome 3"/>
</dbReference>
<comment type="caution">
    <text evidence="2">The sequence shown here is derived from an EMBL/GenBank/DDBJ whole genome shotgun (WGS) entry which is preliminary data.</text>
</comment>
<gene>
    <name evidence="2" type="ORF">LUZ62_056259</name>
</gene>
<sequence>MKCLWKLQKEPDSTWASTVNLLYGSRDIPTLLADGRTSAAFRDILHYNDFFSSSICNPGLPQQLTWKWSTTGEYSSASSYRILADPGMRSPYHILLWKIKAPPKVRIFLWLILLDRILTQQNLARRNWPSITSCQCCSEGCMETSVHLFVHCTFAKQIWTQLQIRFNLPLLAFTTDLPAFWLQNRQTIGPSWDIIWATSSWAIWKERNSRLFASNRLTASRLVVEICATIEVWKKMA</sequence>
<organism evidence="2 3">
    <name type="scientific">Rhynchospora pubera</name>
    <dbReference type="NCBI Taxonomy" id="906938"/>
    <lineage>
        <taxon>Eukaryota</taxon>
        <taxon>Viridiplantae</taxon>
        <taxon>Streptophyta</taxon>
        <taxon>Embryophyta</taxon>
        <taxon>Tracheophyta</taxon>
        <taxon>Spermatophyta</taxon>
        <taxon>Magnoliopsida</taxon>
        <taxon>Liliopsida</taxon>
        <taxon>Poales</taxon>
        <taxon>Cyperaceae</taxon>
        <taxon>Cyperoideae</taxon>
        <taxon>Rhynchosporeae</taxon>
        <taxon>Rhynchospora</taxon>
    </lineage>
</organism>